<feature type="region of interest" description="Disordered" evidence="1">
    <location>
        <begin position="24"/>
        <end position="53"/>
    </location>
</feature>
<keyword evidence="2" id="KW-1185">Reference proteome</keyword>
<reference evidence="2" key="1">
    <citation type="journal article" date="2016" name="Nat. Genet.">
        <title>The genome sequences of Arachis duranensis and Arachis ipaensis, the diploid ancestors of cultivated peanut.</title>
        <authorList>
            <person name="Bertioli D.J."/>
            <person name="Cannon S.B."/>
            <person name="Froenicke L."/>
            <person name="Huang G."/>
            <person name="Farmer A.D."/>
            <person name="Cannon E.K."/>
            <person name="Liu X."/>
            <person name="Gao D."/>
            <person name="Clevenger J."/>
            <person name="Dash S."/>
            <person name="Ren L."/>
            <person name="Moretzsohn M.C."/>
            <person name="Shirasawa K."/>
            <person name="Huang W."/>
            <person name="Vidigal B."/>
            <person name="Abernathy B."/>
            <person name="Chu Y."/>
            <person name="Niederhuth C.E."/>
            <person name="Umale P."/>
            <person name="Araujo A.C."/>
            <person name="Kozik A."/>
            <person name="Kim K.D."/>
            <person name="Burow M.D."/>
            <person name="Varshney R.K."/>
            <person name="Wang X."/>
            <person name="Zhang X."/>
            <person name="Barkley N."/>
            <person name="Guimaraes P.M."/>
            <person name="Isobe S."/>
            <person name="Guo B."/>
            <person name="Liao B."/>
            <person name="Stalker H.T."/>
            <person name="Schmitz R.J."/>
            <person name="Scheffler B.E."/>
            <person name="Leal-Bertioli S.C."/>
            <person name="Xun X."/>
            <person name="Jackson S.A."/>
            <person name="Michelmore R."/>
            <person name="Ozias-Akins P."/>
        </authorList>
    </citation>
    <scope>NUCLEOTIDE SEQUENCE [LARGE SCALE GENOMIC DNA]</scope>
    <source>
        <strain evidence="2">cv. V14167</strain>
    </source>
</reference>
<protein>
    <submittedName>
        <fullName evidence="3">Myosin-11</fullName>
    </submittedName>
</protein>
<evidence type="ECO:0000313" key="3">
    <source>
        <dbReference type="RefSeq" id="XP_052118340.1"/>
    </source>
</evidence>
<feature type="compositionally biased region" description="Basic residues" evidence="1">
    <location>
        <begin position="39"/>
        <end position="53"/>
    </location>
</feature>
<dbReference type="Proteomes" id="UP000515211">
    <property type="component" value="Chromosome 5"/>
</dbReference>
<name>A0A9C6WUD3_ARADU</name>
<dbReference type="RefSeq" id="XP_052118340.1">
    <property type="nucleotide sequence ID" value="XM_052262380.1"/>
</dbReference>
<evidence type="ECO:0000313" key="2">
    <source>
        <dbReference type="Proteomes" id="UP000515211"/>
    </source>
</evidence>
<dbReference type="AlphaFoldDB" id="A0A9C6WUD3"/>
<reference evidence="3" key="2">
    <citation type="submission" date="2025-08" db="UniProtKB">
        <authorList>
            <consortium name="RefSeq"/>
        </authorList>
    </citation>
    <scope>IDENTIFICATION</scope>
    <source>
        <tissue evidence="3">Whole plant</tissue>
    </source>
</reference>
<sequence>MARRELGKLKMATRKIGALQEAKEKLEEKGGRTHLASPTRKKFTASKSPKHKRYRNYRNSLQDMQSKLNETNALLVKERECSACQGARECKEGYH</sequence>
<gene>
    <name evidence="3" type="primary">LOC107489580</name>
</gene>
<dbReference type="KEGG" id="adu:107489580"/>
<organism evidence="2 3">
    <name type="scientific">Arachis duranensis</name>
    <name type="common">Wild peanut</name>
    <dbReference type="NCBI Taxonomy" id="130453"/>
    <lineage>
        <taxon>Eukaryota</taxon>
        <taxon>Viridiplantae</taxon>
        <taxon>Streptophyta</taxon>
        <taxon>Embryophyta</taxon>
        <taxon>Tracheophyta</taxon>
        <taxon>Spermatophyta</taxon>
        <taxon>Magnoliopsida</taxon>
        <taxon>eudicotyledons</taxon>
        <taxon>Gunneridae</taxon>
        <taxon>Pentapetalae</taxon>
        <taxon>rosids</taxon>
        <taxon>fabids</taxon>
        <taxon>Fabales</taxon>
        <taxon>Fabaceae</taxon>
        <taxon>Papilionoideae</taxon>
        <taxon>50 kb inversion clade</taxon>
        <taxon>dalbergioids sensu lato</taxon>
        <taxon>Dalbergieae</taxon>
        <taxon>Pterocarpus clade</taxon>
        <taxon>Arachis</taxon>
    </lineage>
</organism>
<proteinExistence type="predicted"/>
<dbReference type="GeneID" id="107489580"/>
<accession>A0A9C6WUD3</accession>
<evidence type="ECO:0000256" key="1">
    <source>
        <dbReference type="SAM" id="MobiDB-lite"/>
    </source>
</evidence>